<comment type="subcellular location">
    <subcellularLocation>
        <location evidence="1">Secreted</location>
    </subcellularLocation>
</comment>
<feature type="signal peptide" evidence="4">
    <location>
        <begin position="1"/>
        <end position="20"/>
    </location>
</feature>
<keyword evidence="2" id="KW-0964">Secreted</keyword>
<keyword evidence="4" id="KW-0732">Signal</keyword>
<dbReference type="OMA" id="KRGFWAN"/>
<accession>A0A8B8HJP0</accession>
<evidence type="ECO:0000256" key="1">
    <source>
        <dbReference type="ARBA" id="ARBA00004613"/>
    </source>
</evidence>
<proteinExistence type="predicted"/>
<dbReference type="Pfam" id="PF00473">
    <property type="entry name" value="CRF"/>
    <property type="match status" value="1"/>
</dbReference>
<evidence type="ECO:0000256" key="4">
    <source>
        <dbReference type="SAM" id="SignalP"/>
    </source>
</evidence>
<organism evidence="6 7">
    <name type="scientific">Vanessa tameamea</name>
    <name type="common">Kamehameha butterfly</name>
    <dbReference type="NCBI Taxonomy" id="334116"/>
    <lineage>
        <taxon>Eukaryota</taxon>
        <taxon>Metazoa</taxon>
        <taxon>Ecdysozoa</taxon>
        <taxon>Arthropoda</taxon>
        <taxon>Hexapoda</taxon>
        <taxon>Insecta</taxon>
        <taxon>Pterygota</taxon>
        <taxon>Neoptera</taxon>
        <taxon>Endopterygota</taxon>
        <taxon>Lepidoptera</taxon>
        <taxon>Glossata</taxon>
        <taxon>Ditrysia</taxon>
        <taxon>Papilionoidea</taxon>
        <taxon>Nymphalidae</taxon>
        <taxon>Nymphalinae</taxon>
        <taxon>Vanessa</taxon>
    </lineage>
</organism>
<evidence type="ECO:0000256" key="3">
    <source>
        <dbReference type="ARBA" id="ARBA00022702"/>
    </source>
</evidence>
<keyword evidence="3" id="KW-0372">Hormone</keyword>
<dbReference type="SMART" id="SM00039">
    <property type="entry name" value="CRF"/>
    <property type="match status" value="1"/>
</dbReference>
<dbReference type="InterPro" id="IPR000187">
    <property type="entry name" value="CRF"/>
</dbReference>
<reference evidence="7" key="1">
    <citation type="submission" date="2025-08" db="UniProtKB">
        <authorList>
            <consortium name="RefSeq"/>
        </authorList>
    </citation>
    <scope>IDENTIFICATION</scope>
    <source>
        <tissue evidence="7">Whole body</tissue>
    </source>
</reference>
<feature type="chain" id="PRO_5046138254" evidence="4">
    <location>
        <begin position="21"/>
        <end position="150"/>
    </location>
</feature>
<dbReference type="AlphaFoldDB" id="A0A8B8HJP0"/>
<evidence type="ECO:0000313" key="6">
    <source>
        <dbReference type="Proteomes" id="UP001652626"/>
    </source>
</evidence>
<dbReference type="Proteomes" id="UP001652626">
    <property type="component" value="Chromosome 5"/>
</dbReference>
<dbReference type="RefSeq" id="XP_026485012.2">
    <property type="nucleotide sequence ID" value="XM_026629227.2"/>
</dbReference>
<dbReference type="GO" id="GO:0005179">
    <property type="term" value="F:hormone activity"/>
    <property type="evidence" value="ECO:0007669"/>
    <property type="project" value="UniProtKB-KW"/>
</dbReference>
<gene>
    <name evidence="7" type="primary">LOC113392685</name>
</gene>
<evidence type="ECO:0000259" key="5">
    <source>
        <dbReference type="SMART" id="SM00039"/>
    </source>
</evidence>
<feature type="domain" description="Corticotropin-releasing factor" evidence="5">
    <location>
        <begin position="90"/>
        <end position="134"/>
    </location>
</feature>
<evidence type="ECO:0000313" key="7">
    <source>
        <dbReference type="RefSeq" id="XP_026485012.2"/>
    </source>
</evidence>
<dbReference type="GeneID" id="113392685"/>
<evidence type="ECO:0000256" key="2">
    <source>
        <dbReference type="ARBA" id="ARBA00022525"/>
    </source>
</evidence>
<dbReference type="OrthoDB" id="6418774at2759"/>
<dbReference type="PROSITE" id="PS00511">
    <property type="entry name" value="CRF"/>
    <property type="match status" value="1"/>
</dbReference>
<protein>
    <submittedName>
        <fullName evidence="7">Diuretic hormone 45 isoform X1</fullName>
    </submittedName>
</protein>
<dbReference type="GO" id="GO:0005576">
    <property type="term" value="C:extracellular region"/>
    <property type="evidence" value="ECO:0007669"/>
    <property type="project" value="UniProtKB-SubCell"/>
</dbReference>
<sequence>MMSWAIWCAMVVAGCACAEAAPASNALTPAIDWAQFDSTAPDDESIGYAVPSMSGRFTAGAPWLYLLAEVPRDSQNVAEIHEGRARPKRKMPSLSINNPMEVLRQRLLLEVARKQMREANQRQAVANRVFLQNVGKRGFWANSVSSRYDN</sequence>
<name>A0A8B8HJP0_VANTA</name>
<dbReference type="InterPro" id="IPR018446">
    <property type="entry name" value="Corticotropin-releasing_fac_CS"/>
</dbReference>
<keyword evidence="6" id="KW-1185">Reference proteome</keyword>